<organism evidence="2 3">
    <name type="scientific">Limobrevibacterium gyesilva</name>
    <dbReference type="NCBI Taxonomy" id="2991712"/>
    <lineage>
        <taxon>Bacteria</taxon>
        <taxon>Pseudomonadati</taxon>
        <taxon>Pseudomonadota</taxon>
        <taxon>Alphaproteobacteria</taxon>
        <taxon>Acetobacterales</taxon>
        <taxon>Acetobacteraceae</taxon>
        <taxon>Limobrevibacterium</taxon>
    </lineage>
</organism>
<dbReference type="AlphaFoldDB" id="A0AA41YPZ6"/>
<feature type="transmembrane region" description="Helical" evidence="1">
    <location>
        <begin position="77"/>
        <end position="94"/>
    </location>
</feature>
<name>A0AA41YPZ6_9PROT</name>
<feature type="transmembrane region" description="Helical" evidence="1">
    <location>
        <begin position="228"/>
        <end position="251"/>
    </location>
</feature>
<feature type="transmembrane region" description="Helical" evidence="1">
    <location>
        <begin position="133"/>
        <end position="152"/>
    </location>
</feature>
<feature type="transmembrane region" description="Helical" evidence="1">
    <location>
        <begin position="40"/>
        <end position="57"/>
    </location>
</feature>
<evidence type="ECO:0000313" key="2">
    <source>
        <dbReference type="EMBL" id="MCW3476591.1"/>
    </source>
</evidence>
<evidence type="ECO:0000313" key="3">
    <source>
        <dbReference type="Proteomes" id="UP001165679"/>
    </source>
</evidence>
<evidence type="ECO:0000256" key="1">
    <source>
        <dbReference type="SAM" id="Phobius"/>
    </source>
</evidence>
<reference evidence="2" key="2">
    <citation type="submission" date="2022-10" db="EMBL/GenBank/DDBJ databases">
        <authorList>
            <person name="Trinh H.N."/>
        </authorList>
    </citation>
    <scope>NUCLEOTIDE SEQUENCE</scope>
    <source>
        <strain evidence="2">RN2-1</strain>
    </source>
</reference>
<keyword evidence="1" id="KW-0472">Membrane</keyword>
<feature type="transmembrane region" description="Helical" evidence="1">
    <location>
        <begin position="271"/>
        <end position="297"/>
    </location>
</feature>
<sequence length="398" mass="44194">MKLAPPQESELFFELGGPVYRLMQRIGVIKGAGPSIGRRSVAFIAVTWLPLLLFTALEGHAIGPTPRSSFLLDFATYARFFLGVPLVFAAERVVGPRIRAAGLRFIEADIVRPESCQEFEAAVARVRRRREALLPEAVFAFIALFGAWFFSIERLAGLDITSWHTTWLDGTLRLSAAGLWYNFVAVPLVQFFVLRWLWRLVIWTLFLGDVSRLRLNLLATHADMAAGLGFLGIAHVSMAIFPLAAGCVLSAEVAFRVRFEGLDLAALQSMVPLLIAYLVFVEAVTFGPLLIFVPLLVRTRLEGLRSYGILVQRHNQLFHRKWIEGERQADELPLGSQDMSSLIDLGSSYAVIRQMNAVPVSRTQLLQVAVVTCLPALPLVFLVLPFAEVLKLLAGVIR</sequence>
<keyword evidence="1" id="KW-0812">Transmembrane</keyword>
<keyword evidence="1" id="KW-1133">Transmembrane helix</keyword>
<proteinExistence type="predicted"/>
<accession>A0AA41YPZ6</accession>
<feature type="transmembrane region" description="Helical" evidence="1">
    <location>
        <begin position="365"/>
        <end position="387"/>
    </location>
</feature>
<dbReference type="Proteomes" id="UP001165679">
    <property type="component" value="Unassembled WGS sequence"/>
</dbReference>
<gene>
    <name evidence="2" type="ORF">OL599_18665</name>
</gene>
<reference evidence="2" key="1">
    <citation type="submission" date="2022-09" db="EMBL/GenBank/DDBJ databases">
        <title>Rhodovastum sp. nov. RN2-1 isolated from soil in Seongnam, South Korea.</title>
        <authorList>
            <person name="Le N.T."/>
        </authorList>
    </citation>
    <scope>NUCLEOTIDE SEQUENCE</scope>
    <source>
        <strain evidence="2">RN2-1</strain>
    </source>
</reference>
<feature type="transmembrane region" description="Helical" evidence="1">
    <location>
        <begin position="179"/>
        <end position="207"/>
    </location>
</feature>
<keyword evidence="3" id="KW-1185">Reference proteome</keyword>
<dbReference type="RefSeq" id="WP_264715401.1">
    <property type="nucleotide sequence ID" value="NZ_JAPDNT010000021.1"/>
</dbReference>
<comment type="caution">
    <text evidence="2">The sequence shown here is derived from an EMBL/GenBank/DDBJ whole genome shotgun (WGS) entry which is preliminary data.</text>
</comment>
<protein>
    <submittedName>
        <fullName evidence="2">Uncharacterized protein</fullName>
    </submittedName>
</protein>
<dbReference type="EMBL" id="JAPDNT010000021">
    <property type="protein sequence ID" value="MCW3476591.1"/>
    <property type="molecule type" value="Genomic_DNA"/>
</dbReference>